<dbReference type="AlphaFoldDB" id="A0AAP3V1A7"/>
<sequence length="77" mass="8822">MVWFEIAVTYLMVWWLLFFMALPFGVRRDESPVPGTADGAPARPYLLRKVLATTLLAALATWGVHWFVENGFIQIRP</sequence>
<comment type="caution">
    <text evidence="2">The sequence shown here is derived from an EMBL/GenBank/DDBJ whole genome shotgun (WGS) entry which is preliminary data.</text>
</comment>
<accession>A0AAP3V1A7</accession>
<keyword evidence="1" id="KW-1133">Transmembrane helix</keyword>
<proteinExistence type="predicted"/>
<protein>
    <submittedName>
        <fullName evidence="2">DUF1467 family protein</fullName>
    </submittedName>
</protein>
<dbReference type="Pfam" id="PF07330">
    <property type="entry name" value="DUF1467"/>
    <property type="match status" value="1"/>
</dbReference>
<reference evidence="2 3" key="1">
    <citation type="submission" date="2023-03" db="EMBL/GenBank/DDBJ databases">
        <title>YIM 152171 draft genome.</title>
        <authorList>
            <person name="Yang Z."/>
        </authorList>
    </citation>
    <scope>NUCLEOTIDE SEQUENCE [LARGE SCALE GENOMIC DNA]</scope>
    <source>
        <strain evidence="2 3">YIM 152171</strain>
    </source>
</reference>
<name>A0AAP3V1A7_9PROT</name>
<organism evidence="2 3">
    <name type="scientific">Marinimicrococcus flavescens</name>
    <dbReference type="NCBI Taxonomy" id="3031815"/>
    <lineage>
        <taxon>Bacteria</taxon>
        <taxon>Pseudomonadati</taxon>
        <taxon>Pseudomonadota</taxon>
        <taxon>Alphaproteobacteria</taxon>
        <taxon>Geminicoccales</taxon>
        <taxon>Geminicoccaceae</taxon>
        <taxon>Marinimicrococcus</taxon>
    </lineage>
</organism>
<feature type="transmembrane region" description="Helical" evidence="1">
    <location>
        <begin position="46"/>
        <end position="68"/>
    </location>
</feature>
<keyword evidence="1" id="KW-0472">Membrane</keyword>
<gene>
    <name evidence="2" type="ORF">PZ740_06150</name>
</gene>
<evidence type="ECO:0000256" key="1">
    <source>
        <dbReference type="SAM" id="Phobius"/>
    </source>
</evidence>
<feature type="transmembrane region" description="Helical" evidence="1">
    <location>
        <begin position="6"/>
        <end position="26"/>
    </location>
</feature>
<keyword evidence="1" id="KW-0812">Transmembrane</keyword>
<evidence type="ECO:0000313" key="2">
    <source>
        <dbReference type="EMBL" id="MDF1585965.1"/>
    </source>
</evidence>
<dbReference type="EMBL" id="JARGEQ010000051">
    <property type="protein sequence ID" value="MDF1585965.1"/>
    <property type="molecule type" value="Genomic_DNA"/>
</dbReference>
<keyword evidence="3" id="KW-1185">Reference proteome</keyword>
<evidence type="ECO:0000313" key="3">
    <source>
        <dbReference type="Proteomes" id="UP001301140"/>
    </source>
</evidence>
<dbReference type="Proteomes" id="UP001301140">
    <property type="component" value="Unassembled WGS sequence"/>
</dbReference>
<dbReference type="RefSeq" id="WP_327788380.1">
    <property type="nucleotide sequence ID" value="NZ_JARGEQ010000051.1"/>
</dbReference>
<dbReference type="InterPro" id="IPR009935">
    <property type="entry name" value="DUF1467"/>
</dbReference>